<evidence type="ECO:0000256" key="8">
    <source>
        <dbReference type="ARBA" id="ARBA00022679"/>
    </source>
</evidence>
<protein>
    <recommendedName>
        <fullName evidence="3">PTS system mannitol-specific EIICB component</fullName>
    </recommendedName>
    <alternativeName>
        <fullName evidence="14">EIICB-Mtl</fullName>
    </alternativeName>
</protein>
<dbReference type="RefSeq" id="WP_182298957.1">
    <property type="nucleotide sequence ID" value="NZ_CP041969.1"/>
</dbReference>
<evidence type="ECO:0000259" key="16">
    <source>
        <dbReference type="PROSITE" id="PS51104"/>
    </source>
</evidence>
<dbReference type="PROSITE" id="PS51104">
    <property type="entry name" value="PTS_EIIC_TYPE_2"/>
    <property type="match status" value="1"/>
</dbReference>
<dbReference type="GO" id="GO:0005886">
    <property type="term" value="C:plasma membrane"/>
    <property type="evidence" value="ECO:0007669"/>
    <property type="project" value="UniProtKB-SubCell"/>
</dbReference>
<feature type="transmembrane region" description="Helical" evidence="15">
    <location>
        <begin position="12"/>
        <end position="35"/>
    </location>
</feature>
<keyword evidence="18" id="KW-1185">Reference proteome</keyword>
<dbReference type="KEGG" id="cchl:FPL14_17195"/>
<dbReference type="InterPro" id="IPR036095">
    <property type="entry name" value="PTS_EIIB-like_sf"/>
</dbReference>
<dbReference type="GO" id="GO:0022872">
    <property type="term" value="F:protein-N(PI)-phosphohistidine-mannitol phosphotransferase system transmembrane transporter activity"/>
    <property type="evidence" value="ECO:0007669"/>
    <property type="project" value="InterPro"/>
</dbReference>
<evidence type="ECO:0000256" key="9">
    <source>
        <dbReference type="ARBA" id="ARBA00022683"/>
    </source>
</evidence>
<dbReference type="InterPro" id="IPR013014">
    <property type="entry name" value="PTS_EIIC_2"/>
</dbReference>
<dbReference type="InterPro" id="IPR029503">
    <property type="entry name" value="PTS_EIIB_mannitol"/>
</dbReference>
<evidence type="ECO:0000256" key="1">
    <source>
        <dbReference type="ARBA" id="ARBA00002434"/>
    </source>
</evidence>
<feature type="domain" description="PTS EIIC type-2" evidence="16">
    <location>
        <begin position="4"/>
        <end position="335"/>
    </location>
</feature>
<dbReference type="PANTHER" id="PTHR30181:SF3">
    <property type="entry name" value="MULTIPHOSPHORYL TRANSFER PROTEIN"/>
    <property type="match status" value="1"/>
</dbReference>
<dbReference type="Pfam" id="PF02378">
    <property type="entry name" value="PTS_EIIC"/>
    <property type="match status" value="1"/>
</dbReference>
<dbReference type="GO" id="GO:0016301">
    <property type="term" value="F:kinase activity"/>
    <property type="evidence" value="ECO:0007669"/>
    <property type="project" value="UniProtKB-KW"/>
</dbReference>
<evidence type="ECO:0000256" key="15">
    <source>
        <dbReference type="SAM" id="Phobius"/>
    </source>
</evidence>
<evidence type="ECO:0000256" key="12">
    <source>
        <dbReference type="ARBA" id="ARBA00022989"/>
    </source>
</evidence>
<keyword evidence="8" id="KW-0808">Transferase</keyword>
<keyword evidence="4" id="KW-0813">Transport</keyword>
<organism evidence="17 18">
    <name type="scientific">Cohnella cholangitidis</name>
    <dbReference type="NCBI Taxonomy" id="2598458"/>
    <lineage>
        <taxon>Bacteria</taxon>
        <taxon>Bacillati</taxon>
        <taxon>Bacillota</taxon>
        <taxon>Bacilli</taxon>
        <taxon>Bacillales</taxon>
        <taxon>Paenibacillaceae</taxon>
        <taxon>Cohnella</taxon>
    </lineage>
</organism>
<feature type="transmembrane region" description="Helical" evidence="15">
    <location>
        <begin position="72"/>
        <end position="100"/>
    </location>
</feature>
<accession>A0A7G5C0J5</accession>
<dbReference type="AlphaFoldDB" id="A0A7G5C0J5"/>
<keyword evidence="12 15" id="KW-1133">Transmembrane helix</keyword>
<evidence type="ECO:0000256" key="13">
    <source>
        <dbReference type="ARBA" id="ARBA00023136"/>
    </source>
</evidence>
<dbReference type="InterPro" id="IPR050893">
    <property type="entry name" value="Sugar_PTS"/>
</dbReference>
<keyword evidence="13 15" id="KW-0472">Membrane</keyword>
<evidence type="ECO:0000313" key="18">
    <source>
        <dbReference type="Proteomes" id="UP000515679"/>
    </source>
</evidence>
<name>A0A7G5C0J5_9BACL</name>
<comment type="function">
    <text evidence="1">The phosphoenolpyruvate-dependent sugar phosphotransferase system (sugar PTS), a major carbohydrate active transport system, catalyzes the phosphorylation of incoming sugar substrates concomitantly with their translocation across the cell membrane. The enzyme II CmtAB PTS system is involved in D-mannitol transport.</text>
</comment>
<sequence>MYKFGRLLSTIVSQNIAIIISIGLVRAIFGVYGWFPNDNVNLLTGPLLNWLVPVMFGYTGGHLMGGKRGGAVAAIVIFSLALASTVPMIFMAFLLGPLLGWVVSRIERLLENKLPSGFELLMANFISAILAGALAVFCFTYGGQAISSIIEQLNDHIVQIAYSGWLPISAAIIEPAKVLFLNNVMSYGILGPLGISQIKALSKSVFFLLEANPGPAMGILLAYMIRTRGKSRKNAASMLAIHTLGGIQEVYFSYVLMRPQLLVPLIAGNMAGIYVFQYFNTGLVSLASPASIFLIIGLSPPDDTLYVLFGIAVSIAVSLSLSMLVIKSTPEMPDNAAGNREHDVVKRLVHVQQWNEVKRVLRPASKLKPSEVDTVDAKGAGLDLAANHAASIEGDYTVCFACDAGMGSSAMGAAILRKKLRTSELGEAVTVVHSSLDQIPSNACMIVTHHYLLNRAMHSAPGREYMSLENYTDQSAYETIIDKLRSLVTKR</sequence>
<feature type="transmembrane region" description="Helical" evidence="15">
    <location>
        <begin position="47"/>
        <end position="65"/>
    </location>
</feature>
<reference evidence="17 18" key="1">
    <citation type="submission" date="2019-07" db="EMBL/GenBank/DDBJ databases">
        <authorList>
            <person name="Kim J.K."/>
            <person name="Cheong H.-M."/>
            <person name="Choi Y."/>
            <person name="Hwang K.J."/>
            <person name="Lee S."/>
            <person name="Choi C."/>
        </authorList>
    </citation>
    <scope>NUCLEOTIDE SEQUENCE [LARGE SCALE GENOMIC DNA]</scope>
    <source>
        <strain evidence="17 18">KS 22</strain>
    </source>
</reference>
<keyword evidence="7" id="KW-0762">Sugar transport</keyword>
<feature type="transmembrane region" description="Helical" evidence="15">
    <location>
        <begin position="120"/>
        <end position="142"/>
    </location>
</feature>
<dbReference type="GO" id="GO:0090563">
    <property type="term" value="F:protein-phosphocysteine-sugar phosphotransferase activity"/>
    <property type="evidence" value="ECO:0007669"/>
    <property type="project" value="TreeGrafter"/>
</dbReference>
<keyword evidence="6" id="KW-0597">Phosphoprotein</keyword>
<feature type="transmembrane region" description="Helical" evidence="15">
    <location>
        <begin position="237"/>
        <end position="257"/>
    </location>
</feature>
<dbReference type="EMBL" id="CP041969">
    <property type="protein sequence ID" value="QMV42729.1"/>
    <property type="molecule type" value="Genomic_DNA"/>
</dbReference>
<evidence type="ECO:0000256" key="4">
    <source>
        <dbReference type="ARBA" id="ARBA00022448"/>
    </source>
</evidence>
<evidence type="ECO:0000256" key="3">
    <source>
        <dbReference type="ARBA" id="ARBA00021825"/>
    </source>
</evidence>
<evidence type="ECO:0000313" key="17">
    <source>
        <dbReference type="EMBL" id="QMV42729.1"/>
    </source>
</evidence>
<keyword evidence="11" id="KW-0418">Kinase</keyword>
<evidence type="ECO:0000256" key="5">
    <source>
        <dbReference type="ARBA" id="ARBA00022475"/>
    </source>
</evidence>
<evidence type="ECO:0000256" key="6">
    <source>
        <dbReference type="ARBA" id="ARBA00022553"/>
    </source>
</evidence>
<feature type="transmembrane region" description="Helical" evidence="15">
    <location>
        <begin position="278"/>
        <end position="299"/>
    </location>
</feature>
<dbReference type="GO" id="GO:0009401">
    <property type="term" value="P:phosphoenolpyruvate-dependent sugar phosphotransferase system"/>
    <property type="evidence" value="ECO:0007669"/>
    <property type="project" value="UniProtKB-KW"/>
</dbReference>
<proteinExistence type="predicted"/>
<gene>
    <name evidence="17" type="ORF">FPL14_17195</name>
</gene>
<comment type="subcellular location">
    <subcellularLocation>
        <location evidence="2">Cell membrane</location>
        <topology evidence="2">Multi-pass membrane protein</topology>
    </subcellularLocation>
</comment>
<dbReference type="Proteomes" id="UP000515679">
    <property type="component" value="Chromosome"/>
</dbReference>
<dbReference type="PANTHER" id="PTHR30181">
    <property type="entry name" value="MANNITOL PERMEASE IIC COMPONENT"/>
    <property type="match status" value="1"/>
</dbReference>
<evidence type="ECO:0000256" key="14">
    <source>
        <dbReference type="ARBA" id="ARBA00033349"/>
    </source>
</evidence>
<dbReference type="InterPro" id="IPR003352">
    <property type="entry name" value="PTS_EIIC"/>
</dbReference>
<keyword evidence="5" id="KW-1003">Cell membrane</keyword>
<keyword evidence="10 15" id="KW-0812">Transmembrane</keyword>
<dbReference type="CDD" id="cd05567">
    <property type="entry name" value="PTS_IIB_mannitol"/>
    <property type="match status" value="1"/>
</dbReference>
<dbReference type="SUPFAM" id="SSF52794">
    <property type="entry name" value="PTS system IIB component-like"/>
    <property type="match status" value="1"/>
</dbReference>
<keyword evidence="9" id="KW-0598">Phosphotransferase system</keyword>
<dbReference type="Gene3D" id="3.40.50.2300">
    <property type="match status" value="1"/>
</dbReference>
<evidence type="ECO:0000256" key="2">
    <source>
        <dbReference type="ARBA" id="ARBA00004651"/>
    </source>
</evidence>
<evidence type="ECO:0000256" key="11">
    <source>
        <dbReference type="ARBA" id="ARBA00022777"/>
    </source>
</evidence>
<feature type="transmembrane region" description="Helical" evidence="15">
    <location>
        <begin position="305"/>
        <end position="326"/>
    </location>
</feature>
<evidence type="ECO:0000256" key="7">
    <source>
        <dbReference type="ARBA" id="ARBA00022597"/>
    </source>
</evidence>
<evidence type="ECO:0000256" key="10">
    <source>
        <dbReference type="ARBA" id="ARBA00022692"/>
    </source>
</evidence>